<dbReference type="PANTHER" id="PTHR43537">
    <property type="entry name" value="TRANSCRIPTIONAL REGULATOR, GNTR FAMILY"/>
    <property type="match status" value="1"/>
</dbReference>
<dbReference type="Gene3D" id="1.10.10.10">
    <property type="entry name" value="Winged helix-like DNA-binding domain superfamily/Winged helix DNA-binding domain"/>
    <property type="match status" value="1"/>
</dbReference>
<keyword evidence="2" id="KW-0238">DNA-binding</keyword>
<dbReference type="PRINTS" id="PR00035">
    <property type="entry name" value="HTHGNTR"/>
</dbReference>
<dbReference type="InterPro" id="IPR036388">
    <property type="entry name" value="WH-like_DNA-bd_sf"/>
</dbReference>
<dbReference type="Pfam" id="PF07729">
    <property type="entry name" value="FCD"/>
    <property type="match status" value="1"/>
</dbReference>
<evidence type="ECO:0000313" key="6">
    <source>
        <dbReference type="Proteomes" id="UP001316189"/>
    </source>
</evidence>
<dbReference type="Pfam" id="PF00392">
    <property type="entry name" value="GntR"/>
    <property type="match status" value="1"/>
</dbReference>
<feature type="domain" description="HTH gntR-type" evidence="4">
    <location>
        <begin position="13"/>
        <end position="80"/>
    </location>
</feature>
<dbReference type="SMART" id="SM00345">
    <property type="entry name" value="HTH_GNTR"/>
    <property type="match status" value="1"/>
</dbReference>
<keyword evidence="1" id="KW-0805">Transcription regulation</keyword>
<reference evidence="5 6" key="1">
    <citation type="submission" date="2022-07" db="EMBL/GenBank/DDBJ databases">
        <title>Novel species in genus cellulomonas.</title>
        <authorList>
            <person name="Ye L."/>
        </authorList>
    </citation>
    <scope>NUCLEOTIDE SEQUENCE [LARGE SCALE GENOMIC DNA]</scope>
    <source>
        <strain evidence="6">zg-Y338</strain>
    </source>
</reference>
<dbReference type="SUPFAM" id="SSF46785">
    <property type="entry name" value="Winged helix' DNA-binding domain"/>
    <property type="match status" value="1"/>
</dbReference>
<dbReference type="Proteomes" id="UP001316189">
    <property type="component" value="Chromosome"/>
</dbReference>
<name>A0ABY5L1K9_9CELL</name>
<evidence type="ECO:0000256" key="2">
    <source>
        <dbReference type="ARBA" id="ARBA00023125"/>
    </source>
</evidence>
<dbReference type="SUPFAM" id="SSF48008">
    <property type="entry name" value="GntR ligand-binding domain-like"/>
    <property type="match status" value="1"/>
</dbReference>
<dbReference type="EMBL" id="CP101988">
    <property type="protein sequence ID" value="UUI76670.1"/>
    <property type="molecule type" value="Genomic_DNA"/>
</dbReference>
<keyword evidence="6" id="KW-1185">Reference proteome</keyword>
<organism evidence="5 6">
    <name type="scientific">Cellulomonas chengniuliangii</name>
    <dbReference type="NCBI Taxonomy" id="2968084"/>
    <lineage>
        <taxon>Bacteria</taxon>
        <taxon>Bacillati</taxon>
        <taxon>Actinomycetota</taxon>
        <taxon>Actinomycetes</taxon>
        <taxon>Micrococcales</taxon>
        <taxon>Cellulomonadaceae</taxon>
        <taxon>Cellulomonas</taxon>
    </lineage>
</organism>
<proteinExistence type="predicted"/>
<dbReference type="InterPro" id="IPR008920">
    <property type="entry name" value="TF_FadR/GntR_C"/>
</dbReference>
<evidence type="ECO:0000256" key="3">
    <source>
        <dbReference type="ARBA" id="ARBA00023163"/>
    </source>
</evidence>
<gene>
    <name evidence="5" type="ORF">NP064_07260</name>
</gene>
<keyword evidence="3" id="KW-0804">Transcription</keyword>
<protein>
    <submittedName>
        <fullName evidence="5">GntR family transcriptional regulator</fullName>
    </submittedName>
</protein>
<dbReference type="InterPro" id="IPR011711">
    <property type="entry name" value="GntR_C"/>
</dbReference>
<sequence>MPMPPVSAEQPPVPASERAYTHVKELVLTETLPGGAMVSEGDIAARLSMSRTPVREAFLRLETEGWLRLYPKRGALVVPVAAGEAQAVVDARLLLEVHAVEALRHRDDRERLQDRLRASIDQQRAALDRGDIDAYAEHDTEFHLTIVAAGGNPLLTSFYVTLRERQRRMVARSLWRDESRARTFVSQHEHLAQAVGAGAVAEFKVALRRHLDHAHLPERAAEAVDAR</sequence>
<evidence type="ECO:0000259" key="4">
    <source>
        <dbReference type="PROSITE" id="PS50949"/>
    </source>
</evidence>
<dbReference type="Gene3D" id="1.20.120.530">
    <property type="entry name" value="GntR ligand-binding domain-like"/>
    <property type="match status" value="1"/>
</dbReference>
<dbReference type="PANTHER" id="PTHR43537:SF24">
    <property type="entry name" value="GLUCONATE OPERON TRANSCRIPTIONAL REPRESSOR"/>
    <property type="match status" value="1"/>
</dbReference>
<dbReference type="InterPro" id="IPR036390">
    <property type="entry name" value="WH_DNA-bd_sf"/>
</dbReference>
<dbReference type="PROSITE" id="PS50949">
    <property type="entry name" value="HTH_GNTR"/>
    <property type="match status" value="1"/>
</dbReference>
<dbReference type="SMART" id="SM00895">
    <property type="entry name" value="FCD"/>
    <property type="match status" value="1"/>
</dbReference>
<accession>A0ABY5L1K9</accession>
<evidence type="ECO:0000313" key="5">
    <source>
        <dbReference type="EMBL" id="UUI76670.1"/>
    </source>
</evidence>
<evidence type="ECO:0000256" key="1">
    <source>
        <dbReference type="ARBA" id="ARBA00023015"/>
    </source>
</evidence>
<dbReference type="InterPro" id="IPR000524">
    <property type="entry name" value="Tscrpt_reg_HTH_GntR"/>
</dbReference>
<dbReference type="RefSeq" id="WP_227568959.1">
    <property type="nucleotide sequence ID" value="NZ_CP101988.1"/>
</dbReference>